<dbReference type="Proteomes" id="UP001228049">
    <property type="component" value="Unassembled WGS sequence"/>
</dbReference>
<organism evidence="7 8">
    <name type="scientific">Dissostichus eleginoides</name>
    <name type="common">Patagonian toothfish</name>
    <name type="synonym">Dissostichus amissus</name>
    <dbReference type="NCBI Taxonomy" id="100907"/>
    <lineage>
        <taxon>Eukaryota</taxon>
        <taxon>Metazoa</taxon>
        <taxon>Chordata</taxon>
        <taxon>Craniata</taxon>
        <taxon>Vertebrata</taxon>
        <taxon>Euteleostomi</taxon>
        <taxon>Actinopterygii</taxon>
        <taxon>Neopterygii</taxon>
        <taxon>Teleostei</taxon>
        <taxon>Neoteleostei</taxon>
        <taxon>Acanthomorphata</taxon>
        <taxon>Eupercaria</taxon>
        <taxon>Perciformes</taxon>
        <taxon>Notothenioidei</taxon>
        <taxon>Nototheniidae</taxon>
        <taxon>Dissostichus</taxon>
    </lineage>
</organism>
<evidence type="ECO:0000256" key="4">
    <source>
        <dbReference type="ARBA" id="ARBA00023002"/>
    </source>
</evidence>
<dbReference type="SUPFAM" id="SSF51735">
    <property type="entry name" value="NAD(P)-binding Rossmann-fold domains"/>
    <property type="match status" value="1"/>
</dbReference>
<evidence type="ECO:0000256" key="1">
    <source>
        <dbReference type="ARBA" id="ARBA00004173"/>
    </source>
</evidence>
<comment type="caution">
    <text evidence="7">The sequence shown here is derived from an EMBL/GenBank/DDBJ whole genome shotgun (WGS) entry which is preliminary data.</text>
</comment>
<dbReference type="InterPro" id="IPR036291">
    <property type="entry name" value="NAD(P)-bd_dom_sf"/>
</dbReference>
<dbReference type="FunFam" id="3.40.50.720:FF:000100">
    <property type="entry name" value="Glutamate dehydrogenase 1, mitochondrial"/>
    <property type="match status" value="1"/>
</dbReference>
<evidence type="ECO:0000256" key="5">
    <source>
        <dbReference type="ARBA" id="ARBA00023128"/>
    </source>
</evidence>
<dbReference type="InterPro" id="IPR006096">
    <property type="entry name" value="Glu/Leu/Phe/Val/Trp_DH_C"/>
</dbReference>
<comment type="similarity">
    <text evidence="2">Belongs to the Glu/Leu/Phe/Val dehydrogenases family.</text>
</comment>
<gene>
    <name evidence="7" type="ORF">KUDE01_025123</name>
</gene>
<feature type="domain" description="Glutamate/phenylalanine/leucine/valine/L-tryptophan dehydrogenase C-terminal" evidence="6">
    <location>
        <begin position="6"/>
        <end position="176"/>
    </location>
</feature>
<dbReference type="GO" id="GO:0005739">
    <property type="term" value="C:mitochondrion"/>
    <property type="evidence" value="ECO:0007669"/>
    <property type="project" value="UniProtKB-SubCell"/>
</dbReference>
<evidence type="ECO:0000313" key="8">
    <source>
        <dbReference type="Proteomes" id="UP001228049"/>
    </source>
</evidence>
<accession>A0AAD9F188</accession>
<dbReference type="PANTHER" id="PTHR11606:SF33">
    <property type="entry name" value="GLUTAMATE DEHYDROGENASE [NAD(P)(+)]"/>
    <property type="match status" value="1"/>
</dbReference>
<dbReference type="EC" id="1.4.1.3" evidence="3"/>
<dbReference type="GO" id="GO:0004352">
    <property type="term" value="F:glutamate dehydrogenase (NAD+) activity"/>
    <property type="evidence" value="ECO:0007669"/>
    <property type="project" value="TreeGrafter"/>
</dbReference>
<keyword evidence="4" id="KW-0560">Oxidoreductase</keyword>
<evidence type="ECO:0000256" key="2">
    <source>
        <dbReference type="ARBA" id="ARBA00006382"/>
    </source>
</evidence>
<dbReference type="Pfam" id="PF00208">
    <property type="entry name" value="ELFV_dehydrog"/>
    <property type="match status" value="1"/>
</dbReference>
<dbReference type="Gene3D" id="3.40.50.720">
    <property type="entry name" value="NAD(P)-binding Rossmann-like Domain"/>
    <property type="match status" value="1"/>
</dbReference>
<comment type="subcellular location">
    <subcellularLocation>
        <location evidence="1">Mitochondrion</location>
    </subcellularLocation>
</comment>
<protein>
    <recommendedName>
        <fullName evidence="3">glutamate dehydrogenase [NAD(P)(+)]</fullName>
        <ecNumber evidence="3">1.4.1.3</ecNumber>
    </recommendedName>
</protein>
<evidence type="ECO:0000259" key="6">
    <source>
        <dbReference type="SMART" id="SM00839"/>
    </source>
</evidence>
<evidence type="ECO:0000256" key="3">
    <source>
        <dbReference type="ARBA" id="ARBA00012889"/>
    </source>
</evidence>
<reference evidence="7" key="1">
    <citation type="submission" date="2023-04" db="EMBL/GenBank/DDBJ databases">
        <title>Chromosome-level genome of Chaenocephalus aceratus.</title>
        <authorList>
            <person name="Park H."/>
        </authorList>
    </citation>
    <scope>NUCLEOTIDE SEQUENCE</scope>
    <source>
        <strain evidence="7">DE</strain>
        <tissue evidence="7">Muscle</tissue>
    </source>
</reference>
<dbReference type="SMART" id="SM00839">
    <property type="entry name" value="ELFV_dehydrog"/>
    <property type="match status" value="1"/>
</dbReference>
<dbReference type="AlphaFoldDB" id="A0AAD9F188"/>
<name>A0AAD9F188_DISEL</name>
<sequence length="193" mass="21207">MSLLPGAPRVSCSATGYLHRFGAKCVSIGEIDGAIYNADGIDPRALEEYKLQNGTIVGFPGAKPYEGSILEADCHILIPAAGEKQLTRNNARRIKAKIIAEGANGPTTPDADKIFLENNVMVIPDMYLNAGGVTVSYFEWLKNLNHVSYGRLTFKYERDSNYHLLRKFEEESLASRGGPSLSYLLLTSRPQLL</sequence>
<evidence type="ECO:0000313" key="7">
    <source>
        <dbReference type="EMBL" id="KAK1881960.1"/>
    </source>
</evidence>
<dbReference type="EMBL" id="JASDAP010000024">
    <property type="protein sequence ID" value="KAK1881960.1"/>
    <property type="molecule type" value="Genomic_DNA"/>
</dbReference>
<keyword evidence="5" id="KW-0496">Mitochondrion</keyword>
<proteinExistence type="inferred from homology"/>
<dbReference type="PANTHER" id="PTHR11606">
    <property type="entry name" value="GLUTAMATE DEHYDROGENASE"/>
    <property type="match status" value="1"/>
</dbReference>
<dbReference type="GO" id="GO:0006538">
    <property type="term" value="P:L-glutamate catabolic process"/>
    <property type="evidence" value="ECO:0007669"/>
    <property type="project" value="TreeGrafter"/>
</dbReference>
<keyword evidence="8" id="KW-1185">Reference proteome</keyword>